<name>A0A0E9UMQ5_ANGAN</name>
<reference evidence="1" key="2">
    <citation type="journal article" date="2015" name="Fish Shellfish Immunol.">
        <title>Early steps in the European eel (Anguilla anguilla)-Vibrio vulnificus interaction in the gills: Role of the RtxA13 toxin.</title>
        <authorList>
            <person name="Callol A."/>
            <person name="Pajuelo D."/>
            <person name="Ebbesson L."/>
            <person name="Teles M."/>
            <person name="MacKenzie S."/>
            <person name="Amaro C."/>
        </authorList>
    </citation>
    <scope>NUCLEOTIDE SEQUENCE</scope>
</reference>
<dbReference type="EMBL" id="GBXM01041541">
    <property type="protein sequence ID" value="JAH67036.1"/>
    <property type="molecule type" value="Transcribed_RNA"/>
</dbReference>
<evidence type="ECO:0000313" key="1">
    <source>
        <dbReference type="EMBL" id="JAH67036.1"/>
    </source>
</evidence>
<protein>
    <submittedName>
        <fullName evidence="1">Uncharacterized protein</fullName>
    </submittedName>
</protein>
<dbReference type="AlphaFoldDB" id="A0A0E9UMQ5"/>
<organism evidence="1">
    <name type="scientific">Anguilla anguilla</name>
    <name type="common">European freshwater eel</name>
    <name type="synonym">Muraena anguilla</name>
    <dbReference type="NCBI Taxonomy" id="7936"/>
    <lineage>
        <taxon>Eukaryota</taxon>
        <taxon>Metazoa</taxon>
        <taxon>Chordata</taxon>
        <taxon>Craniata</taxon>
        <taxon>Vertebrata</taxon>
        <taxon>Euteleostomi</taxon>
        <taxon>Actinopterygii</taxon>
        <taxon>Neopterygii</taxon>
        <taxon>Teleostei</taxon>
        <taxon>Anguilliformes</taxon>
        <taxon>Anguillidae</taxon>
        <taxon>Anguilla</taxon>
    </lineage>
</organism>
<accession>A0A0E9UMQ5</accession>
<reference evidence="1" key="1">
    <citation type="submission" date="2014-11" db="EMBL/GenBank/DDBJ databases">
        <authorList>
            <person name="Amaro Gonzalez C."/>
        </authorList>
    </citation>
    <scope>NUCLEOTIDE SEQUENCE</scope>
</reference>
<sequence length="75" mass="8239">MVPASAVAPPHATQQTVHLGVRRKQRGCSLGTLDPTGRSIVSLIIVRRFIDGFVARFQLYNFAPFFSLAQVQPNS</sequence>
<proteinExistence type="predicted"/>